<gene>
    <name evidence="2" type="ORF">LXN57_39360</name>
</gene>
<reference evidence="2 3" key="1">
    <citation type="submission" date="2022-06" db="EMBL/GenBank/DDBJ databases">
        <title>Actinoplanes abujensis sp. nov., isolated from Nigerian arid soil.</title>
        <authorList>
            <person name="Ding P."/>
        </authorList>
    </citation>
    <scope>NUCLEOTIDE SEQUENCE [LARGE SCALE GENOMIC DNA]</scope>
    <source>
        <strain evidence="3">TRM88002</strain>
    </source>
</reference>
<dbReference type="EMBL" id="JAMQOL010000063">
    <property type="protein sequence ID" value="MCM4083625.1"/>
    <property type="molecule type" value="Genomic_DNA"/>
</dbReference>
<keyword evidence="3" id="KW-1185">Reference proteome</keyword>
<evidence type="ECO:0000313" key="3">
    <source>
        <dbReference type="Proteomes" id="UP001523216"/>
    </source>
</evidence>
<feature type="transmembrane region" description="Helical" evidence="1">
    <location>
        <begin position="80"/>
        <end position="98"/>
    </location>
</feature>
<feature type="transmembrane region" description="Helical" evidence="1">
    <location>
        <begin position="56"/>
        <end position="74"/>
    </location>
</feature>
<keyword evidence="1" id="KW-0812">Transmembrane</keyword>
<comment type="caution">
    <text evidence="2">The sequence shown here is derived from an EMBL/GenBank/DDBJ whole genome shotgun (WGS) entry which is preliminary data.</text>
</comment>
<proteinExistence type="predicted"/>
<evidence type="ECO:0000256" key="1">
    <source>
        <dbReference type="SAM" id="Phobius"/>
    </source>
</evidence>
<keyword evidence="1" id="KW-1133">Transmembrane helix</keyword>
<evidence type="ECO:0008006" key="4">
    <source>
        <dbReference type="Google" id="ProtNLM"/>
    </source>
</evidence>
<organism evidence="2 3">
    <name type="scientific">Paractinoplanes hotanensis</name>
    <dbReference type="NCBI Taxonomy" id="2906497"/>
    <lineage>
        <taxon>Bacteria</taxon>
        <taxon>Bacillati</taxon>
        <taxon>Actinomycetota</taxon>
        <taxon>Actinomycetes</taxon>
        <taxon>Micromonosporales</taxon>
        <taxon>Micromonosporaceae</taxon>
        <taxon>Paractinoplanes</taxon>
    </lineage>
</organism>
<evidence type="ECO:0000313" key="2">
    <source>
        <dbReference type="EMBL" id="MCM4083625.1"/>
    </source>
</evidence>
<name>A0ABT0YCV2_9ACTN</name>
<dbReference type="RefSeq" id="WP_251803326.1">
    <property type="nucleotide sequence ID" value="NZ_JAMQOL010000063.1"/>
</dbReference>
<protein>
    <recommendedName>
        <fullName evidence="4">5-bromo-4-chloroindolyl phosphate hydrolysis protein</fullName>
    </recommendedName>
</protein>
<keyword evidence="1" id="KW-0472">Membrane</keyword>
<accession>A0ABT0YCV2</accession>
<dbReference type="Proteomes" id="UP001523216">
    <property type="component" value="Unassembled WGS sequence"/>
</dbReference>
<sequence>MAGSRLFVARDSAATVVSRERLPLAGARLVDRPWSALVEVTVPDVRKPDERHESRGAGWIIFSPLIAGGIAASLGAAELGILVAAVTFFGLAYVEPSLRRRFEAKRSRSAPISARILTASAERAAFEEATRLADSVSTTWPHLGALIETTEAEAMLADALWEIAGVLTRRQKLARVLADLSRPDFAAQSPSDETALELRSHLHATEQALAVLEADLTRRLASLRRAEQAGRNFIREDEMRRAIREARETLGAPDLDLAALSQTALTPADAAADLADQTRSVLDAYRELTAGLHPDHPTPA</sequence>